<name>A0A853KAC8_9BACL</name>
<evidence type="ECO:0000313" key="4">
    <source>
        <dbReference type="Proteomes" id="UP000077421"/>
    </source>
</evidence>
<feature type="signal peptide" evidence="2">
    <location>
        <begin position="1"/>
        <end position="27"/>
    </location>
</feature>
<evidence type="ECO:0000256" key="1">
    <source>
        <dbReference type="SAM" id="MobiDB-lite"/>
    </source>
</evidence>
<evidence type="ECO:0000313" key="3">
    <source>
        <dbReference type="EMBL" id="OAG93807.1"/>
    </source>
</evidence>
<feature type="chain" id="PRO_5038788389" evidence="2">
    <location>
        <begin position="28"/>
        <end position="73"/>
    </location>
</feature>
<feature type="region of interest" description="Disordered" evidence="1">
    <location>
        <begin position="34"/>
        <end position="73"/>
    </location>
</feature>
<accession>A0A853KAC8</accession>
<dbReference type="EMBL" id="LSUQ01000023">
    <property type="protein sequence ID" value="OAG93807.1"/>
    <property type="molecule type" value="Genomic_DNA"/>
</dbReference>
<organism evidence="3 4">
    <name type="scientific">Ferroacidibacillus organovorans</name>
    <dbReference type="NCBI Taxonomy" id="1765683"/>
    <lineage>
        <taxon>Bacteria</taxon>
        <taxon>Bacillati</taxon>
        <taxon>Bacillota</taxon>
        <taxon>Bacilli</taxon>
        <taxon>Bacillales</taxon>
        <taxon>Alicyclobacillaceae</taxon>
        <taxon>Ferroacidibacillus</taxon>
    </lineage>
</organism>
<feature type="compositionally biased region" description="Polar residues" evidence="1">
    <location>
        <begin position="34"/>
        <end position="63"/>
    </location>
</feature>
<keyword evidence="2" id="KW-0732">Signal</keyword>
<reference evidence="3 4" key="1">
    <citation type="submission" date="2016-02" db="EMBL/GenBank/DDBJ databases">
        <title>Draft genome sequence of Acidibacillus ferrooxidans SLC66.</title>
        <authorList>
            <person name="Oliveira G."/>
            <person name="Nancucheo I."/>
            <person name="Dall'Agnol H."/>
            <person name="Johnson B."/>
            <person name="Oliveira R."/>
            <person name="Nunes G.L."/>
            <person name="Tzotzos G."/>
            <person name="Orellana S.C."/>
            <person name="Salim A.C."/>
            <person name="Araujo F.M."/>
        </authorList>
    </citation>
    <scope>NUCLEOTIDE SEQUENCE [LARGE SCALE GENOMIC DNA]</scope>
    <source>
        <strain evidence="3 4">SLC66</strain>
    </source>
</reference>
<evidence type="ECO:0000256" key="2">
    <source>
        <dbReference type="SAM" id="SignalP"/>
    </source>
</evidence>
<dbReference type="Proteomes" id="UP000077421">
    <property type="component" value="Unassembled WGS sequence"/>
</dbReference>
<gene>
    <name evidence="3" type="ORF">AYW79_08825</name>
</gene>
<sequence>MIVMKKLVISLSTIAVAVALNVAPAFANVIHSSGSTGKPTAMGSNAGSAQGQSHRSATGTTSKMTHDGWRTAL</sequence>
<comment type="caution">
    <text evidence="3">The sequence shown here is derived from an EMBL/GenBank/DDBJ whole genome shotgun (WGS) entry which is preliminary data.</text>
</comment>
<proteinExistence type="predicted"/>
<dbReference type="AlphaFoldDB" id="A0A853KAC8"/>
<protein>
    <submittedName>
        <fullName evidence="3">Uncharacterized protein</fullName>
    </submittedName>
</protein>
<feature type="compositionally biased region" description="Basic and acidic residues" evidence="1">
    <location>
        <begin position="64"/>
        <end position="73"/>
    </location>
</feature>